<reference evidence="2 3" key="1">
    <citation type="submission" date="2021-06" db="EMBL/GenBank/DDBJ databases">
        <authorList>
            <person name="Palmer J.M."/>
        </authorList>
    </citation>
    <scope>NUCLEOTIDE SEQUENCE [LARGE SCALE GENOMIC DNA]</scope>
    <source>
        <strain evidence="2 3">MEX-2019</strain>
        <tissue evidence="2">Muscle</tissue>
    </source>
</reference>
<gene>
    <name evidence="2" type="ORF">CRENBAI_011380</name>
</gene>
<comment type="caution">
    <text evidence="2">The sequence shown here is derived from an EMBL/GenBank/DDBJ whole genome shotgun (WGS) entry which is preliminary data.</text>
</comment>
<evidence type="ECO:0000256" key="1">
    <source>
        <dbReference type="SAM" id="MobiDB-lite"/>
    </source>
</evidence>
<name>A0AAV9RFL8_9TELE</name>
<dbReference type="EMBL" id="JAHHUM010001947">
    <property type="protein sequence ID" value="KAK5607791.1"/>
    <property type="molecule type" value="Genomic_DNA"/>
</dbReference>
<accession>A0AAV9RFL8</accession>
<dbReference type="Proteomes" id="UP001311232">
    <property type="component" value="Unassembled WGS sequence"/>
</dbReference>
<organism evidence="2 3">
    <name type="scientific">Crenichthys baileyi</name>
    <name type="common">White River springfish</name>
    <dbReference type="NCBI Taxonomy" id="28760"/>
    <lineage>
        <taxon>Eukaryota</taxon>
        <taxon>Metazoa</taxon>
        <taxon>Chordata</taxon>
        <taxon>Craniata</taxon>
        <taxon>Vertebrata</taxon>
        <taxon>Euteleostomi</taxon>
        <taxon>Actinopterygii</taxon>
        <taxon>Neopterygii</taxon>
        <taxon>Teleostei</taxon>
        <taxon>Neoteleostei</taxon>
        <taxon>Acanthomorphata</taxon>
        <taxon>Ovalentaria</taxon>
        <taxon>Atherinomorphae</taxon>
        <taxon>Cyprinodontiformes</taxon>
        <taxon>Goodeidae</taxon>
        <taxon>Crenichthys</taxon>
    </lineage>
</organism>
<sequence>MKRHSSPSTGDRRCEGETGKRKQNETERKEKDMEQCMKWRVSQRMRSSEELISRATSIILQRLKEGRVIWRSALGEEEKDGWKFRERVG</sequence>
<keyword evidence="3" id="KW-1185">Reference proteome</keyword>
<dbReference type="AlphaFoldDB" id="A0AAV9RFL8"/>
<protein>
    <submittedName>
        <fullName evidence="2">Uncharacterized protein</fullName>
    </submittedName>
</protein>
<proteinExistence type="predicted"/>
<feature type="region of interest" description="Disordered" evidence="1">
    <location>
        <begin position="1"/>
        <end position="33"/>
    </location>
</feature>
<evidence type="ECO:0000313" key="2">
    <source>
        <dbReference type="EMBL" id="KAK5607791.1"/>
    </source>
</evidence>
<evidence type="ECO:0000313" key="3">
    <source>
        <dbReference type="Proteomes" id="UP001311232"/>
    </source>
</evidence>
<feature type="compositionally biased region" description="Basic and acidic residues" evidence="1">
    <location>
        <begin position="10"/>
        <end position="33"/>
    </location>
</feature>